<dbReference type="Proteomes" id="UP000018719">
    <property type="component" value="Unassembled WGS sequence"/>
</dbReference>
<reference evidence="1 2" key="1">
    <citation type="submission" date="2013-05" db="EMBL/GenBank/DDBJ databases">
        <authorList>
            <person name="Harkins D.M."/>
            <person name="Durkin A.S."/>
            <person name="Brinkac L.M."/>
            <person name="Haft D.H."/>
            <person name="Selengut J.D."/>
            <person name="Sanka R."/>
            <person name="DePew J."/>
            <person name="Purushe J."/>
            <person name="Hartskeerl R.A."/>
            <person name="Ahmed A."/>
            <person name="van der Linden H."/>
            <person name="Goris M.G.A."/>
            <person name="Vinetz J.M."/>
            <person name="Sutton G.G."/>
            <person name="Nierman W.C."/>
            <person name="Fouts D.E."/>
        </authorList>
    </citation>
    <scope>NUCLEOTIDE SEQUENCE [LARGE SCALE GENOMIC DNA]</scope>
    <source>
        <strain evidence="1 2">10</strain>
    </source>
</reference>
<accession>V6H7Z5</accession>
<sequence>MGPPDLNSFLRLEKSLKDSRVYFGVLSFFGNNYRGGRGILKIF</sequence>
<proteinExistence type="predicted"/>
<organism evidence="1 2">
    <name type="scientific">Leptospira inadai serovar Lyme str. 10</name>
    <dbReference type="NCBI Taxonomy" id="1049790"/>
    <lineage>
        <taxon>Bacteria</taxon>
        <taxon>Pseudomonadati</taxon>
        <taxon>Spirochaetota</taxon>
        <taxon>Spirochaetia</taxon>
        <taxon>Leptospirales</taxon>
        <taxon>Leptospiraceae</taxon>
        <taxon>Leptospira</taxon>
    </lineage>
</organism>
<protein>
    <submittedName>
        <fullName evidence="1">Uncharacterized protein</fullName>
    </submittedName>
</protein>
<gene>
    <name evidence="1" type="ORF">LEP1GSC047_1885</name>
</gene>
<dbReference type="AlphaFoldDB" id="V6H7Z5"/>
<evidence type="ECO:0000313" key="1">
    <source>
        <dbReference type="EMBL" id="EQA34901.1"/>
    </source>
</evidence>
<evidence type="ECO:0000313" key="2">
    <source>
        <dbReference type="Proteomes" id="UP000018719"/>
    </source>
</evidence>
<name>V6H7Z5_9LEPT</name>
<comment type="caution">
    <text evidence="1">The sequence shown here is derived from an EMBL/GenBank/DDBJ whole genome shotgun (WGS) entry which is preliminary data.</text>
</comment>
<dbReference type="EMBL" id="AHMM02000025">
    <property type="protein sequence ID" value="EQA34901.1"/>
    <property type="molecule type" value="Genomic_DNA"/>
</dbReference>